<accession>A0A369B6N2</accession>
<organism evidence="1 2">
    <name type="scientific">Anaerobacterium chartisolvens</name>
    <dbReference type="NCBI Taxonomy" id="1297424"/>
    <lineage>
        <taxon>Bacteria</taxon>
        <taxon>Bacillati</taxon>
        <taxon>Bacillota</taxon>
        <taxon>Clostridia</taxon>
        <taxon>Eubacteriales</taxon>
        <taxon>Oscillospiraceae</taxon>
        <taxon>Anaerobacterium</taxon>
    </lineage>
</organism>
<gene>
    <name evidence="1" type="ORF">DFR58_11111</name>
</gene>
<keyword evidence="2" id="KW-1185">Reference proteome</keyword>
<evidence type="ECO:0000313" key="2">
    <source>
        <dbReference type="Proteomes" id="UP000253034"/>
    </source>
</evidence>
<dbReference type="AlphaFoldDB" id="A0A369B6N2"/>
<name>A0A369B6N2_9FIRM</name>
<dbReference type="Proteomes" id="UP000253034">
    <property type="component" value="Unassembled WGS sequence"/>
</dbReference>
<protein>
    <submittedName>
        <fullName evidence="1">Uncharacterized protein</fullName>
    </submittedName>
</protein>
<comment type="caution">
    <text evidence="1">The sequence shown here is derived from an EMBL/GenBank/DDBJ whole genome shotgun (WGS) entry which is preliminary data.</text>
</comment>
<dbReference type="EMBL" id="QPJT01000011">
    <property type="protein sequence ID" value="RCX16268.1"/>
    <property type="molecule type" value="Genomic_DNA"/>
</dbReference>
<evidence type="ECO:0000313" key="1">
    <source>
        <dbReference type="EMBL" id="RCX16268.1"/>
    </source>
</evidence>
<proteinExistence type="predicted"/>
<sequence>MSGRFLTKNGMLTLNSKVFMRFPAASQQKPAAFLIRYAERHRSEKYSDS</sequence>
<reference evidence="1 2" key="1">
    <citation type="submission" date="2018-07" db="EMBL/GenBank/DDBJ databases">
        <title>Genomic Encyclopedia of Type Strains, Phase IV (KMG-IV): sequencing the most valuable type-strain genomes for metagenomic binning, comparative biology and taxonomic classification.</title>
        <authorList>
            <person name="Goeker M."/>
        </authorList>
    </citation>
    <scope>NUCLEOTIDE SEQUENCE [LARGE SCALE GENOMIC DNA]</scope>
    <source>
        <strain evidence="1 2">DSM 27016</strain>
    </source>
</reference>